<sequence length="264" mass="28183">MRWLIGLAGLLAIGAAPVPRTIAPAKFVEWKAEGGTRSFRSGDVTVRVSLSGKDSDSAPVFTISAPGTPVLRISNDDTIAHYGTSIAIGPLVRGAPSSVIVQAWTGGAHCCMHIVVALRGDRGFKPIDLGIWDGDGAVWPKDASGDGVADFQFVDNALLYKFDCYACSWAPPQIMTIRAGKATDISTEPVFRRLFVADMAKARKACFAQDTVSAHGACAGYLADAARLGQFAQAKGEVSRRFAKDDPDFVSSVAAFLRERNYLR</sequence>
<dbReference type="KEGG" id="spai:FPZ24_16765"/>
<dbReference type="EMBL" id="CP042306">
    <property type="protein sequence ID" value="QDZ08920.1"/>
    <property type="molecule type" value="Genomic_DNA"/>
</dbReference>
<dbReference type="OrthoDB" id="1522627at2"/>
<evidence type="ECO:0000313" key="2">
    <source>
        <dbReference type="Proteomes" id="UP000315673"/>
    </source>
</evidence>
<dbReference type="Proteomes" id="UP000315673">
    <property type="component" value="Chromosome"/>
</dbReference>
<dbReference type="RefSeq" id="WP_146573939.1">
    <property type="nucleotide sequence ID" value="NZ_CP042306.1"/>
</dbReference>
<evidence type="ECO:0000313" key="1">
    <source>
        <dbReference type="EMBL" id="QDZ08920.1"/>
    </source>
</evidence>
<proteinExistence type="predicted"/>
<protein>
    <submittedName>
        <fullName evidence="1">Uncharacterized protein</fullName>
    </submittedName>
</protein>
<reference evidence="1 2" key="1">
    <citation type="submission" date="2019-07" db="EMBL/GenBank/DDBJ databases">
        <title>Full genome sequence of Sphingomonas sp. 4R-6-7(HKS19).</title>
        <authorList>
            <person name="Im W.-T."/>
        </authorList>
    </citation>
    <scope>NUCLEOTIDE SEQUENCE [LARGE SCALE GENOMIC DNA]</scope>
    <source>
        <strain evidence="1 2">HKS19</strain>
    </source>
</reference>
<gene>
    <name evidence="1" type="ORF">FPZ24_16765</name>
</gene>
<accession>A0A5B8LP77</accession>
<dbReference type="AlphaFoldDB" id="A0A5B8LP77"/>
<organism evidence="1 2">
    <name type="scientific">Sphingomonas panacisoli</name>
    <dbReference type="NCBI Taxonomy" id="1813879"/>
    <lineage>
        <taxon>Bacteria</taxon>
        <taxon>Pseudomonadati</taxon>
        <taxon>Pseudomonadota</taxon>
        <taxon>Alphaproteobacteria</taxon>
        <taxon>Sphingomonadales</taxon>
        <taxon>Sphingomonadaceae</taxon>
        <taxon>Sphingomonas</taxon>
    </lineage>
</organism>
<name>A0A5B8LP77_9SPHN</name>
<keyword evidence="2" id="KW-1185">Reference proteome</keyword>